<organism evidence="1 2">
    <name type="scientific">Virgibacillus byunsanensis</name>
    <dbReference type="NCBI Taxonomy" id="570945"/>
    <lineage>
        <taxon>Bacteria</taxon>
        <taxon>Bacillati</taxon>
        <taxon>Bacillota</taxon>
        <taxon>Bacilli</taxon>
        <taxon>Bacillales</taxon>
        <taxon>Bacillaceae</taxon>
        <taxon>Virgibacillus</taxon>
    </lineage>
</organism>
<dbReference type="PROSITE" id="PS00191">
    <property type="entry name" value="CYTOCHROME_B5_1"/>
    <property type="match status" value="1"/>
</dbReference>
<name>A0ABW3LPR3_9BACI</name>
<dbReference type="RefSeq" id="WP_390362987.1">
    <property type="nucleotide sequence ID" value="NZ_JBHTKJ010000035.1"/>
</dbReference>
<gene>
    <name evidence="1" type="ORF">ACFQ3N_13115</name>
</gene>
<dbReference type="EMBL" id="JBHTKJ010000035">
    <property type="protein sequence ID" value="MFD1039326.1"/>
    <property type="molecule type" value="Genomic_DNA"/>
</dbReference>
<comment type="caution">
    <text evidence="1">The sequence shown here is derived from an EMBL/GenBank/DDBJ whole genome shotgun (WGS) entry which is preliminary data.</text>
</comment>
<keyword evidence="2" id="KW-1185">Reference proteome</keyword>
<evidence type="ECO:0000313" key="1">
    <source>
        <dbReference type="EMBL" id="MFD1039326.1"/>
    </source>
</evidence>
<accession>A0ABW3LPR3</accession>
<protein>
    <submittedName>
        <fullName evidence="1">DUF5677 domain-containing protein</fullName>
    </submittedName>
</protein>
<dbReference type="Pfam" id="PF18928">
    <property type="entry name" value="DUF5677"/>
    <property type="match status" value="1"/>
</dbReference>
<sequence>MSINILNKMFNSVLEESLKEKLEKGEVIDDKKLEEIIEGIYSDESLEKYTEPIFSSLNNIKSTMIEDNRLLELEFESRLQRRWMEAFHNLYAIIQIAEETGMDIIDDYLEKNNHNSKQVIKIPISFDVLIKLFAKSVVNGKEIYLLLKSGYADGAISRWRSIHETSVFFRILTSKYSDERFTEELIQRFYDYSIIENYKEYIKINRDKCSEEYYSIKKEYQKVLNTYGENFRKPYSWVKPLLPNKHKIFFGDLERLAELDTLNIYYQQSNYQIHTSPTGLYNSLGFIKDHPGGKIGAIFGPSNYGLSIPGQLTAISLMQITSSLLLLEPNLDKLVRIKILQKFVNKVQKDFDRIQNEIEDEEYDIFKNS</sequence>
<reference evidence="2" key="1">
    <citation type="journal article" date="2019" name="Int. J. Syst. Evol. Microbiol.">
        <title>The Global Catalogue of Microorganisms (GCM) 10K type strain sequencing project: providing services to taxonomists for standard genome sequencing and annotation.</title>
        <authorList>
            <consortium name="The Broad Institute Genomics Platform"/>
            <consortium name="The Broad Institute Genome Sequencing Center for Infectious Disease"/>
            <person name="Wu L."/>
            <person name="Ma J."/>
        </authorList>
    </citation>
    <scope>NUCLEOTIDE SEQUENCE [LARGE SCALE GENOMIC DNA]</scope>
    <source>
        <strain evidence="2">CCUG 56754</strain>
    </source>
</reference>
<dbReference type="Proteomes" id="UP001597040">
    <property type="component" value="Unassembled WGS sequence"/>
</dbReference>
<evidence type="ECO:0000313" key="2">
    <source>
        <dbReference type="Proteomes" id="UP001597040"/>
    </source>
</evidence>
<dbReference type="InterPro" id="IPR043733">
    <property type="entry name" value="DUF5677"/>
</dbReference>
<dbReference type="InterPro" id="IPR018506">
    <property type="entry name" value="Cyt_B5_heme-BS"/>
</dbReference>
<proteinExistence type="predicted"/>